<proteinExistence type="predicted"/>
<evidence type="ECO:0000313" key="2">
    <source>
        <dbReference type="EMBL" id="SDD39409.1"/>
    </source>
</evidence>
<feature type="domain" description="DUF402" evidence="1">
    <location>
        <begin position="48"/>
        <end position="147"/>
    </location>
</feature>
<organism evidence="2 3">
    <name type="scientific">Auraticoccus monumenti</name>
    <dbReference type="NCBI Taxonomy" id="675864"/>
    <lineage>
        <taxon>Bacteria</taxon>
        <taxon>Bacillati</taxon>
        <taxon>Actinomycetota</taxon>
        <taxon>Actinomycetes</taxon>
        <taxon>Propionibacteriales</taxon>
        <taxon>Propionibacteriaceae</taxon>
        <taxon>Auraticoccus</taxon>
    </lineage>
</organism>
<sequence length="171" mass="19052">MLCRFTKWPGSEHWRHDCVWLGTDEHGDWIGQRAGARSWRPGAAFDNPVPNVSLVPAGAPDWVGTLFPPGHPSGTAVYLDLMWDVAWSPDERGVLTGIDMDLDVVRTDARGTFLDDEDEFAEHSARWDYPEDVRAQVVARADALLVDVRIGTAPFDGATGAGWLERLRRLE</sequence>
<dbReference type="AlphaFoldDB" id="A0A1G6UDS0"/>
<dbReference type="STRING" id="675864.SAMN04489747_0858"/>
<dbReference type="InterPro" id="IPR035930">
    <property type="entry name" value="FomD-like_sf"/>
</dbReference>
<protein>
    <recommendedName>
        <fullName evidence="1">DUF402 domain-containing protein</fullName>
    </recommendedName>
</protein>
<name>A0A1G6UDS0_9ACTN</name>
<reference evidence="2 3" key="1">
    <citation type="submission" date="2016-10" db="EMBL/GenBank/DDBJ databases">
        <authorList>
            <person name="de Groot N.N."/>
        </authorList>
    </citation>
    <scope>NUCLEOTIDE SEQUENCE [LARGE SCALE GENOMIC DNA]</scope>
    <source>
        <strain evidence="2 3">MON 2.2</strain>
    </source>
</reference>
<dbReference type="EMBL" id="LT629688">
    <property type="protein sequence ID" value="SDD39409.1"/>
    <property type="molecule type" value="Genomic_DNA"/>
</dbReference>
<evidence type="ECO:0000259" key="1">
    <source>
        <dbReference type="Pfam" id="PF04167"/>
    </source>
</evidence>
<dbReference type="Proteomes" id="UP000198546">
    <property type="component" value="Chromosome i"/>
</dbReference>
<dbReference type="Pfam" id="PF04167">
    <property type="entry name" value="DUF402"/>
    <property type="match status" value="1"/>
</dbReference>
<dbReference type="InterPro" id="IPR007295">
    <property type="entry name" value="DUF402"/>
</dbReference>
<keyword evidence="3" id="KW-1185">Reference proteome</keyword>
<evidence type="ECO:0000313" key="3">
    <source>
        <dbReference type="Proteomes" id="UP000198546"/>
    </source>
</evidence>
<accession>A0A1G6UDS0</accession>
<dbReference type="Gene3D" id="2.40.380.10">
    <property type="entry name" value="FomD-like"/>
    <property type="match status" value="1"/>
</dbReference>
<dbReference type="SUPFAM" id="SSF159234">
    <property type="entry name" value="FomD-like"/>
    <property type="match status" value="1"/>
</dbReference>
<gene>
    <name evidence="2" type="ORF">SAMN04489747_0858</name>
</gene>